<comment type="caution">
    <text evidence="2">The sequence shown here is derived from an EMBL/GenBank/DDBJ whole genome shotgun (WGS) entry which is preliminary data.</text>
</comment>
<dbReference type="AlphaFoldDB" id="A0A2M8LZR3"/>
<name>A0A2M8LZR3_9ACTN</name>
<reference evidence="2 3" key="1">
    <citation type="submission" date="2017-11" db="EMBL/GenBank/DDBJ databases">
        <title>Streptomyces carmine sp. nov., a novel actinomycete isolated from Sophora alopecuroides in Xinjiang, China.</title>
        <authorList>
            <person name="Wang Y."/>
            <person name="Luo X."/>
            <person name="Wan C."/>
            <person name="Zhang L."/>
        </authorList>
    </citation>
    <scope>NUCLEOTIDE SEQUENCE [LARGE SCALE GENOMIC DNA]</scope>
    <source>
        <strain evidence="2 3">TRM SA0054</strain>
    </source>
</reference>
<dbReference type="Pfam" id="PF13788">
    <property type="entry name" value="DUF4180"/>
    <property type="match status" value="1"/>
</dbReference>
<feature type="domain" description="DUF4180" evidence="1">
    <location>
        <begin position="22"/>
        <end position="131"/>
    </location>
</feature>
<organism evidence="2 3">
    <name type="scientific">Streptomyces carminius</name>
    <dbReference type="NCBI Taxonomy" id="2665496"/>
    <lineage>
        <taxon>Bacteria</taxon>
        <taxon>Bacillati</taxon>
        <taxon>Actinomycetota</taxon>
        <taxon>Actinomycetes</taxon>
        <taxon>Kitasatosporales</taxon>
        <taxon>Streptomycetaceae</taxon>
        <taxon>Streptomyces</taxon>
    </lineage>
</organism>
<keyword evidence="3" id="KW-1185">Reference proteome</keyword>
<dbReference type="InterPro" id="IPR025438">
    <property type="entry name" value="DUF4180"/>
</dbReference>
<evidence type="ECO:0000313" key="2">
    <source>
        <dbReference type="EMBL" id="PJE97435.1"/>
    </source>
</evidence>
<dbReference type="Proteomes" id="UP000230407">
    <property type="component" value="Unassembled WGS sequence"/>
</dbReference>
<accession>A0A2M8LZR3</accession>
<dbReference type="EMBL" id="PGGW01000040">
    <property type="protein sequence ID" value="PJE97435.1"/>
    <property type="molecule type" value="Genomic_DNA"/>
</dbReference>
<gene>
    <name evidence="2" type="ORF">CUT44_12180</name>
</gene>
<proteinExistence type="predicted"/>
<protein>
    <submittedName>
        <fullName evidence="2">DUF4180 domain-containing protein</fullName>
    </submittedName>
</protein>
<sequence length="141" mass="14390">MTDGTDTTGGTAGTDRAEHIGGTTVLFCAAEGPLIRGTQDALDVIGAASGAGAAWAAVPAGRLHEDFFRLRTGVAGEVTQKFAQYGVGLAVVGDIGAHTATGTALRDLVREGNRGSALWFVADPDELRARLSPATGDRARP</sequence>
<dbReference type="RefSeq" id="WP_100201976.1">
    <property type="nucleotide sequence ID" value="NZ_PGGW01000040.1"/>
</dbReference>
<evidence type="ECO:0000259" key="1">
    <source>
        <dbReference type="Pfam" id="PF13788"/>
    </source>
</evidence>
<evidence type="ECO:0000313" key="3">
    <source>
        <dbReference type="Proteomes" id="UP000230407"/>
    </source>
</evidence>